<reference evidence="8" key="1">
    <citation type="journal article" date="2023" name="Insect Mol. Biol.">
        <title>Genome sequencing provides insights into the evolution of gene families encoding plant cell wall-degrading enzymes in longhorned beetles.</title>
        <authorList>
            <person name="Shin N.R."/>
            <person name="Okamura Y."/>
            <person name="Kirsch R."/>
            <person name="Pauchet Y."/>
        </authorList>
    </citation>
    <scope>NUCLEOTIDE SEQUENCE</scope>
    <source>
        <strain evidence="8">RBIC_L_NR</strain>
    </source>
</reference>
<comment type="subcellular location">
    <subcellularLocation>
        <location evidence="1">Membrane</location>
        <topology evidence="1">Multi-pass membrane protein</topology>
    </subcellularLocation>
</comment>
<dbReference type="PROSITE" id="PS50850">
    <property type="entry name" value="MFS"/>
    <property type="match status" value="1"/>
</dbReference>
<evidence type="ECO:0000313" key="8">
    <source>
        <dbReference type="EMBL" id="KAJ8966962.1"/>
    </source>
</evidence>
<protein>
    <recommendedName>
        <fullName evidence="7">Major facilitator superfamily (MFS) profile domain-containing protein</fullName>
    </recommendedName>
</protein>
<dbReference type="InterPro" id="IPR045263">
    <property type="entry name" value="GLUT"/>
</dbReference>
<feature type="transmembrane region" description="Helical" evidence="6">
    <location>
        <begin position="207"/>
        <end position="231"/>
    </location>
</feature>
<feature type="transmembrane region" description="Helical" evidence="6">
    <location>
        <begin position="42"/>
        <end position="62"/>
    </location>
</feature>
<evidence type="ECO:0000256" key="6">
    <source>
        <dbReference type="SAM" id="Phobius"/>
    </source>
</evidence>
<dbReference type="PROSITE" id="PS00217">
    <property type="entry name" value="SUGAR_TRANSPORT_2"/>
    <property type="match status" value="1"/>
</dbReference>
<evidence type="ECO:0000256" key="2">
    <source>
        <dbReference type="ARBA" id="ARBA00022692"/>
    </source>
</evidence>
<evidence type="ECO:0000313" key="9">
    <source>
        <dbReference type="Proteomes" id="UP001162156"/>
    </source>
</evidence>
<feature type="transmembrane region" description="Helical" evidence="6">
    <location>
        <begin position="176"/>
        <end position="195"/>
    </location>
</feature>
<dbReference type="GO" id="GO:0016020">
    <property type="term" value="C:membrane"/>
    <property type="evidence" value="ECO:0007669"/>
    <property type="project" value="UniProtKB-SubCell"/>
</dbReference>
<accession>A0AAV8ZMC3</accession>
<keyword evidence="5" id="KW-0325">Glycoprotein</keyword>
<feature type="transmembrane region" description="Helical" evidence="6">
    <location>
        <begin position="243"/>
        <end position="263"/>
    </location>
</feature>
<keyword evidence="2 6" id="KW-0812">Transmembrane</keyword>
<dbReference type="InterPro" id="IPR005828">
    <property type="entry name" value="MFS_sugar_transport-like"/>
</dbReference>
<dbReference type="Gene3D" id="1.20.1250.20">
    <property type="entry name" value="MFS general substrate transporter like domains"/>
    <property type="match status" value="2"/>
</dbReference>
<evidence type="ECO:0000256" key="3">
    <source>
        <dbReference type="ARBA" id="ARBA00022989"/>
    </source>
</evidence>
<dbReference type="EMBL" id="JANEYF010000911">
    <property type="protein sequence ID" value="KAJ8966962.1"/>
    <property type="molecule type" value="Genomic_DNA"/>
</dbReference>
<dbReference type="Proteomes" id="UP001162156">
    <property type="component" value="Unassembled WGS sequence"/>
</dbReference>
<comment type="caution">
    <text evidence="8">The sequence shown here is derived from an EMBL/GenBank/DDBJ whole genome shotgun (WGS) entry which is preliminary data.</text>
</comment>
<dbReference type="InterPro" id="IPR003663">
    <property type="entry name" value="Sugar/inositol_transpt"/>
</dbReference>
<feature type="transmembrane region" description="Helical" evidence="6">
    <location>
        <begin position="105"/>
        <end position="130"/>
    </location>
</feature>
<dbReference type="InterPro" id="IPR036259">
    <property type="entry name" value="MFS_trans_sf"/>
</dbReference>
<evidence type="ECO:0000259" key="7">
    <source>
        <dbReference type="PROSITE" id="PS50850"/>
    </source>
</evidence>
<dbReference type="Pfam" id="PF00083">
    <property type="entry name" value="Sugar_tr"/>
    <property type="match status" value="2"/>
</dbReference>
<proteinExistence type="predicted"/>
<dbReference type="GO" id="GO:0015149">
    <property type="term" value="F:hexose transmembrane transporter activity"/>
    <property type="evidence" value="ECO:0007669"/>
    <property type="project" value="TreeGrafter"/>
</dbReference>
<dbReference type="InterPro" id="IPR020846">
    <property type="entry name" value="MFS_dom"/>
</dbReference>
<dbReference type="SUPFAM" id="SSF103473">
    <property type="entry name" value="MFS general substrate transporter"/>
    <property type="match status" value="1"/>
</dbReference>
<organism evidence="8 9">
    <name type="scientific">Rhamnusium bicolor</name>
    <dbReference type="NCBI Taxonomy" id="1586634"/>
    <lineage>
        <taxon>Eukaryota</taxon>
        <taxon>Metazoa</taxon>
        <taxon>Ecdysozoa</taxon>
        <taxon>Arthropoda</taxon>
        <taxon>Hexapoda</taxon>
        <taxon>Insecta</taxon>
        <taxon>Pterygota</taxon>
        <taxon>Neoptera</taxon>
        <taxon>Endopterygota</taxon>
        <taxon>Coleoptera</taxon>
        <taxon>Polyphaga</taxon>
        <taxon>Cucujiformia</taxon>
        <taxon>Chrysomeloidea</taxon>
        <taxon>Cerambycidae</taxon>
        <taxon>Lepturinae</taxon>
        <taxon>Rhagiini</taxon>
        <taxon>Rhamnusium</taxon>
    </lineage>
</organism>
<feature type="domain" description="Major facilitator superfamily (MFS) profile" evidence="7">
    <location>
        <begin position="1"/>
        <end position="297"/>
    </location>
</feature>
<dbReference type="PANTHER" id="PTHR23503">
    <property type="entry name" value="SOLUTE CARRIER FAMILY 2"/>
    <property type="match status" value="1"/>
</dbReference>
<evidence type="ECO:0000256" key="5">
    <source>
        <dbReference type="ARBA" id="ARBA00023180"/>
    </source>
</evidence>
<name>A0AAV8ZMC3_9CUCU</name>
<gene>
    <name evidence="8" type="ORF">NQ314_003184</name>
</gene>
<dbReference type="InterPro" id="IPR005829">
    <property type="entry name" value="Sugar_transporter_CS"/>
</dbReference>
<dbReference type="PRINTS" id="PR00171">
    <property type="entry name" value="SUGRTRNSPORT"/>
</dbReference>
<evidence type="ECO:0000256" key="4">
    <source>
        <dbReference type="ARBA" id="ARBA00023136"/>
    </source>
</evidence>
<keyword evidence="3 6" id="KW-1133">Transmembrane helix</keyword>
<keyword evidence="9" id="KW-1185">Reference proteome</keyword>
<evidence type="ECO:0000256" key="1">
    <source>
        <dbReference type="ARBA" id="ARBA00004141"/>
    </source>
</evidence>
<feature type="transmembrane region" description="Helical" evidence="6">
    <location>
        <begin position="269"/>
        <end position="289"/>
    </location>
</feature>
<dbReference type="AlphaFoldDB" id="A0AAV8ZMC3"/>
<sequence length="339" mass="36628">MLVFGRLLAGLSAGLTTSVVPMYLTELAPLHLKGATGVLCPLGVTIGVLVGQTLSMHDILVLQKLRNVKKEMLQDEIEELKIEEEDNQSAGASWNIGKVMTDRTLLLPLLLVCFLQAGQQLSGINAVFYYSSTIFHKAGLSVAASELATMGAGICNFFMAVLSIPITSNFNRRSCALLSMGTSAFFLIILAIANIPSVNAYSWVRYISIVGVLGFVICYGLGVGPIPYFIGSELFEVGPRPSAMALGSMSNWGANFIIGLTFPTMQSCIGPAASFFIFAAFLVALFIFVKMYLPETRGKDSSEIAEICRNGFASKPLESRIRVPRNDNEAKTIEDKLQA</sequence>
<dbReference type="PANTHER" id="PTHR23503:SF127">
    <property type="entry name" value="FI08437P-RELATED"/>
    <property type="match status" value="1"/>
</dbReference>
<keyword evidence="4 6" id="KW-0472">Membrane</keyword>
<feature type="transmembrane region" description="Helical" evidence="6">
    <location>
        <begin position="142"/>
        <end position="164"/>
    </location>
</feature>